<keyword evidence="1" id="KW-0805">Transcription regulation</keyword>
<dbReference type="InterPro" id="IPR036390">
    <property type="entry name" value="WH_DNA-bd_sf"/>
</dbReference>
<dbReference type="Gene3D" id="1.20.120.530">
    <property type="entry name" value="GntR ligand-binding domain-like"/>
    <property type="match status" value="1"/>
</dbReference>
<evidence type="ECO:0000313" key="6">
    <source>
        <dbReference type="Proteomes" id="UP000252792"/>
    </source>
</evidence>
<dbReference type="PANTHER" id="PTHR43537:SF51">
    <property type="entry name" value="HTH-TYPE TRANSCRIPTIONAL REGULATOR LGOR-RELATED"/>
    <property type="match status" value="1"/>
</dbReference>
<evidence type="ECO:0000256" key="1">
    <source>
        <dbReference type="ARBA" id="ARBA00023015"/>
    </source>
</evidence>
<evidence type="ECO:0000256" key="3">
    <source>
        <dbReference type="ARBA" id="ARBA00023163"/>
    </source>
</evidence>
<keyword evidence="3" id="KW-0804">Transcription</keyword>
<dbReference type="InterPro" id="IPR000524">
    <property type="entry name" value="Tscrpt_reg_HTH_GntR"/>
</dbReference>
<keyword evidence="6" id="KW-1185">Reference proteome</keyword>
<dbReference type="SMART" id="SM00345">
    <property type="entry name" value="HTH_GNTR"/>
    <property type="match status" value="2"/>
</dbReference>
<name>A0A366JBH2_9GAMM</name>
<evidence type="ECO:0000259" key="4">
    <source>
        <dbReference type="PROSITE" id="PS50949"/>
    </source>
</evidence>
<reference evidence="5 6" key="1">
    <citation type="submission" date="2018-06" db="EMBL/GenBank/DDBJ databases">
        <title>Genomic Encyclopedia of Type Strains, Phase III (KMG-III): the genomes of soil and plant-associated and newly described type strains.</title>
        <authorList>
            <person name="Whitman W."/>
        </authorList>
    </citation>
    <scope>NUCLEOTIDE SEQUENCE [LARGE SCALE GENOMIC DNA]</scope>
    <source>
        <strain evidence="5 6">CECT 7377</strain>
    </source>
</reference>
<dbReference type="PROSITE" id="PS50949">
    <property type="entry name" value="HTH_GNTR"/>
    <property type="match status" value="1"/>
</dbReference>
<keyword evidence="2" id="KW-0238">DNA-binding</keyword>
<dbReference type="Gene3D" id="1.10.10.10">
    <property type="entry name" value="Winged helix-like DNA-binding domain superfamily/Winged helix DNA-binding domain"/>
    <property type="match status" value="2"/>
</dbReference>
<dbReference type="PANTHER" id="PTHR43537">
    <property type="entry name" value="TRANSCRIPTIONAL REGULATOR, GNTR FAMILY"/>
    <property type="match status" value="1"/>
</dbReference>
<dbReference type="Pfam" id="PF00392">
    <property type="entry name" value="GntR"/>
    <property type="match status" value="1"/>
</dbReference>
<accession>A0A366JBH2</accession>
<dbReference type="Proteomes" id="UP000252792">
    <property type="component" value="Unassembled WGS sequence"/>
</dbReference>
<dbReference type="InterPro" id="IPR008920">
    <property type="entry name" value="TF_FadR/GntR_C"/>
</dbReference>
<dbReference type="SUPFAM" id="SSF48008">
    <property type="entry name" value="GntR ligand-binding domain-like"/>
    <property type="match status" value="1"/>
</dbReference>
<dbReference type="OrthoDB" id="9799812at2"/>
<comment type="caution">
    <text evidence="5">The sequence shown here is derived from an EMBL/GenBank/DDBJ whole genome shotgun (WGS) entry which is preliminary data.</text>
</comment>
<dbReference type="PRINTS" id="PR00035">
    <property type="entry name" value="HTHGNTR"/>
</dbReference>
<dbReference type="GO" id="GO:0003677">
    <property type="term" value="F:DNA binding"/>
    <property type="evidence" value="ECO:0007669"/>
    <property type="project" value="UniProtKB-KW"/>
</dbReference>
<evidence type="ECO:0000256" key="2">
    <source>
        <dbReference type="ARBA" id="ARBA00023125"/>
    </source>
</evidence>
<proteinExistence type="predicted"/>
<feature type="domain" description="HTH gntR-type" evidence="4">
    <location>
        <begin position="7"/>
        <end position="74"/>
    </location>
</feature>
<dbReference type="Pfam" id="PF07729">
    <property type="entry name" value="FCD"/>
    <property type="match status" value="1"/>
</dbReference>
<sequence>MLVSRKNFVFQKLVNTLLEHIIKNYKVDDSLPSDVVLANQFSVSRTTVRKAVEYLEELDILVKSGATKTLIAMPNSEHFFDVSKQSKPKEKLVEEYFLTLIQHGKLKPGDKFSELELARQSDTSTVAVREFLIRFSRFGLIEKNPRSQWKMKKFDEAFVDQLYEIRHLFEMHSLSNFIQLPEDSEYWQQLNDLFIEHKNLSLKMETCYDDFPRLDQKLHGLLQRAHPNQFVNEFYDIISFVFHYHYQWDRSAERERNTLAVQEHLDFIGKMLMKDYRGAAVALERHLNTAKQSLKDTAML</sequence>
<dbReference type="EMBL" id="QNSE01000005">
    <property type="protein sequence ID" value="RBP83709.1"/>
    <property type="molecule type" value="Genomic_DNA"/>
</dbReference>
<dbReference type="InterPro" id="IPR036388">
    <property type="entry name" value="WH-like_DNA-bd_sf"/>
</dbReference>
<organism evidence="5 6">
    <name type="scientific">Marinomonas rhizomae</name>
    <dbReference type="NCBI Taxonomy" id="491948"/>
    <lineage>
        <taxon>Bacteria</taxon>
        <taxon>Pseudomonadati</taxon>
        <taxon>Pseudomonadota</taxon>
        <taxon>Gammaproteobacteria</taxon>
        <taxon>Oceanospirillales</taxon>
        <taxon>Oceanospirillaceae</taxon>
        <taxon>Marinomonas</taxon>
    </lineage>
</organism>
<dbReference type="GO" id="GO:0003700">
    <property type="term" value="F:DNA-binding transcription factor activity"/>
    <property type="evidence" value="ECO:0007669"/>
    <property type="project" value="InterPro"/>
</dbReference>
<dbReference type="SUPFAM" id="SSF46785">
    <property type="entry name" value="Winged helix' DNA-binding domain"/>
    <property type="match status" value="2"/>
</dbReference>
<protein>
    <submittedName>
        <fullName evidence="5">GntR family transcriptional regulator</fullName>
    </submittedName>
</protein>
<evidence type="ECO:0000313" key="5">
    <source>
        <dbReference type="EMBL" id="RBP83709.1"/>
    </source>
</evidence>
<gene>
    <name evidence="5" type="ORF">DFP80_10529</name>
</gene>
<dbReference type="InterPro" id="IPR011711">
    <property type="entry name" value="GntR_C"/>
</dbReference>
<dbReference type="AlphaFoldDB" id="A0A366JBH2"/>